<dbReference type="SMART" id="SM00354">
    <property type="entry name" value="HTH_LACI"/>
    <property type="match status" value="1"/>
</dbReference>
<dbReference type="Gene3D" id="3.40.50.2300">
    <property type="match status" value="2"/>
</dbReference>
<dbReference type="RefSeq" id="WP_205005500.1">
    <property type="nucleotide sequence ID" value="NZ_CBCRXA010000015.1"/>
</dbReference>
<reference evidence="5 6" key="1">
    <citation type="submission" date="2021-01" db="EMBL/GenBank/DDBJ databases">
        <title>Genomic Encyclopedia of Type Strains, Phase IV (KMG-IV): sequencing the most valuable type-strain genomes for metagenomic binning, comparative biology and taxonomic classification.</title>
        <authorList>
            <person name="Goeker M."/>
        </authorList>
    </citation>
    <scope>NUCLEOTIDE SEQUENCE [LARGE SCALE GENOMIC DNA]</scope>
    <source>
        <strain evidence="5 6">DSM 100968</strain>
    </source>
</reference>
<evidence type="ECO:0000256" key="1">
    <source>
        <dbReference type="ARBA" id="ARBA00023015"/>
    </source>
</evidence>
<keyword evidence="6" id="KW-1185">Reference proteome</keyword>
<accession>A0ABS2Q5S8</accession>
<evidence type="ECO:0000313" key="5">
    <source>
        <dbReference type="EMBL" id="MBM7657141.1"/>
    </source>
</evidence>
<gene>
    <name evidence="5" type="ORF">JOC27_000582</name>
</gene>
<dbReference type="InterPro" id="IPR046335">
    <property type="entry name" value="LacI/GalR-like_sensor"/>
</dbReference>
<name>A0ABS2Q5S8_9BACL</name>
<organism evidence="5 6">
    <name type="scientific">Sporolactobacillus spathodeae</name>
    <dbReference type="NCBI Taxonomy" id="1465502"/>
    <lineage>
        <taxon>Bacteria</taxon>
        <taxon>Bacillati</taxon>
        <taxon>Bacillota</taxon>
        <taxon>Bacilli</taxon>
        <taxon>Bacillales</taxon>
        <taxon>Sporolactobacillaceae</taxon>
        <taxon>Sporolactobacillus</taxon>
    </lineage>
</organism>
<evidence type="ECO:0000313" key="6">
    <source>
        <dbReference type="Proteomes" id="UP000823201"/>
    </source>
</evidence>
<dbReference type="PROSITE" id="PS50932">
    <property type="entry name" value="HTH_LACI_2"/>
    <property type="match status" value="1"/>
</dbReference>
<protein>
    <submittedName>
        <fullName evidence="5">LacI family transcriptional regulator</fullName>
    </submittedName>
</protein>
<dbReference type="PROSITE" id="PS00356">
    <property type="entry name" value="HTH_LACI_1"/>
    <property type="match status" value="1"/>
</dbReference>
<dbReference type="InterPro" id="IPR000843">
    <property type="entry name" value="HTH_LacI"/>
</dbReference>
<keyword evidence="3" id="KW-0804">Transcription</keyword>
<dbReference type="Pfam" id="PF00356">
    <property type="entry name" value="LacI"/>
    <property type="match status" value="1"/>
</dbReference>
<feature type="domain" description="HTH lacI-type" evidence="4">
    <location>
        <begin position="2"/>
        <end position="56"/>
    </location>
</feature>
<evidence type="ECO:0000256" key="2">
    <source>
        <dbReference type="ARBA" id="ARBA00023125"/>
    </source>
</evidence>
<dbReference type="EMBL" id="JAFBEV010000004">
    <property type="protein sequence ID" value="MBM7657141.1"/>
    <property type="molecule type" value="Genomic_DNA"/>
</dbReference>
<dbReference type="Gene3D" id="1.10.260.40">
    <property type="entry name" value="lambda repressor-like DNA-binding domains"/>
    <property type="match status" value="1"/>
</dbReference>
<dbReference type="InterPro" id="IPR010982">
    <property type="entry name" value="Lambda_DNA-bd_dom_sf"/>
</dbReference>
<keyword evidence="1" id="KW-0805">Transcription regulation</keyword>
<evidence type="ECO:0000256" key="3">
    <source>
        <dbReference type="ARBA" id="ARBA00023163"/>
    </source>
</evidence>
<dbReference type="CDD" id="cd01392">
    <property type="entry name" value="HTH_LacI"/>
    <property type="match status" value="1"/>
</dbReference>
<dbReference type="SUPFAM" id="SSF53822">
    <property type="entry name" value="Periplasmic binding protein-like I"/>
    <property type="match status" value="1"/>
</dbReference>
<comment type="caution">
    <text evidence="5">The sequence shown here is derived from an EMBL/GenBank/DDBJ whole genome shotgun (WGS) entry which is preliminary data.</text>
</comment>
<keyword evidence="2" id="KW-0238">DNA-binding</keyword>
<proteinExistence type="predicted"/>
<evidence type="ECO:0000259" key="4">
    <source>
        <dbReference type="PROSITE" id="PS50932"/>
    </source>
</evidence>
<dbReference type="Pfam" id="PF13377">
    <property type="entry name" value="Peripla_BP_3"/>
    <property type="match status" value="1"/>
</dbReference>
<dbReference type="Proteomes" id="UP000823201">
    <property type="component" value="Unassembled WGS sequence"/>
</dbReference>
<dbReference type="PANTHER" id="PTHR30146">
    <property type="entry name" value="LACI-RELATED TRANSCRIPTIONAL REPRESSOR"/>
    <property type="match status" value="1"/>
</dbReference>
<sequence>MVTIRDVAKQAGVSASTASRALRNSPLISMATREKVKRIAEKLNYTPNFTAHNLATNVNNTIGIVFPVDKGDLHKNPFYIELIEGINQVVNPQQIFVTVAIGNTVEELLQNIKMMIDNSRINQFILLYSSEDDPILSYLQERKVDYTLIGKPYRDANRIPYVDNDNVSAGLDATEVLIRQGHRTIGYAYTSSSRLVQTDRLIGFHEALRRHTLYGYDLLFEDEVDDKAIRGFLQNHSEVSAILASDDILAFLVQKAVQRVAPDRQIKLMGFNDSLFAELAEPKISTVQIYPKRLGRAAAQLMLQMRAHDRSEPAAKIIVPYKLVIR</sequence>
<dbReference type="SUPFAM" id="SSF47413">
    <property type="entry name" value="lambda repressor-like DNA-binding domains"/>
    <property type="match status" value="1"/>
</dbReference>
<dbReference type="InterPro" id="IPR028082">
    <property type="entry name" value="Peripla_BP_I"/>
</dbReference>
<dbReference type="PANTHER" id="PTHR30146:SF109">
    <property type="entry name" value="HTH-TYPE TRANSCRIPTIONAL REGULATOR GALS"/>
    <property type="match status" value="1"/>
</dbReference>